<dbReference type="SUPFAM" id="SSF51445">
    <property type="entry name" value="(Trans)glycosidases"/>
    <property type="match status" value="1"/>
</dbReference>
<feature type="domain" description="Ricin B lectin" evidence="4">
    <location>
        <begin position="359"/>
        <end position="487"/>
    </location>
</feature>
<evidence type="ECO:0000259" key="4">
    <source>
        <dbReference type="SMART" id="SM00458"/>
    </source>
</evidence>
<dbReference type="Pfam" id="PF00150">
    <property type="entry name" value="Cellulase"/>
    <property type="match status" value="1"/>
</dbReference>
<keyword evidence="2 3" id="KW-0326">Glycosidase</keyword>
<dbReference type="CDD" id="cd23418">
    <property type="entry name" value="beta-trefoil_Ricin_XLN-like"/>
    <property type="match status" value="1"/>
</dbReference>
<dbReference type="GO" id="GO:0004553">
    <property type="term" value="F:hydrolase activity, hydrolyzing O-glycosyl compounds"/>
    <property type="evidence" value="ECO:0007669"/>
    <property type="project" value="InterPro"/>
</dbReference>
<sequence>MIRRGPGSRVAGRLFAALAGAAAALTAIPLALLVAVPGASAATNQFQGVNWARAGDNFHPGPLVLYGLSSTDSYATVRAKADAVFAGFEGNLGANTVRLPINTYSVGTAWWNSYTGVIDSATTRGLKVILSYWDDGRASTGGRLTDTAAFNTMWNTVVDRYGPNSLVHFEPMNEPHGYSATDWKNVAAAWLAARPSVPRNRIFISGSGFNQDIKTVCADSRFDGTYLSLHHYTFFSGAKTYDAWVTYLKDAIGTCAGRTVIDEFGAPMDTGLNYDDANSTDNFVRYFRATTQVLRELGMGSVYWPGIGGKLTAGQSDDWYAMQKLHGSGTNLTLTTPNVSGAGRLRYAWGRTGTDPSPAPGNRLRNTGSGRCLDVPAAGTVNNTQVAIYDCGTGTNQQWTGTSARELRVYGNKCLDARARGTANGTAVVIYDCNGGTNQQWTVNGNGSITGVASGRCLDVAQNGTANGARIQLWDCNGGSNQAWSRA</sequence>
<dbReference type="EMBL" id="QGGR01000013">
    <property type="protein sequence ID" value="PWK43506.1"/>
    <property type="molecule type" value="Genomic_DNA"/>
</dbReference>
<evidence type="ECO:0000256" key="2">
    <source>
        <dbReference type="ARBA" id="ARBA00023295"/>
    </source>
</evidence>
<dbReference type="PROSITE" id="PS50231">
    <property type="entry name" value="RICIN_B_LECTIN"/>
    <property type="match status" value="1"/>
</dbReference>
<keyword evidence="6" id="KW-1185">Reference proteome</keyword>
<evidence type="ECO:0000313" key="5">
    <source>
        <dbReference type="EMBL" id="PWK43506.1"/>
    </source>
</evidence>
<evidence type="ECO:0000313" key="6">
    <source>
        <dbReference type="Proteomes" id="UP000245697"/>
    </source>
</evidence>
<dbReference type="InterPro" id="IPR017853">
    <property type="entry name" value="GH"/>
</dbReference>
<dbReference type="InterPro" id="IPR001547">
    <property type="entry name" value="Glyco_hydro_5"/>
</dbReference>
<proteinExistence type="inferred from homology"/>
<dbReference type="Gene3D" id="2.80.10.50">
    <property type="match status" value="1"/>
</dbReference>
<gene>
    <name evidence="5" type="ORF">BC793_113188</name>
</gene>
<keyword evidence="1 3" id="KW-0378">Hydrolase</keyword>
<accession>A0A316F8B2</accession>
<dbReference type="PANTHER" id="PTHR34142">
    <property type="entry name" value="ENDO-BETA-1,4-GLUCANASE A"/>
    <property type="match status" value="1"/>
</dbReference>
<dbReference type="GO" id="GO:0000272">
    <property type="term" value="P:polysaccharide catabolic process"/>
    <property type="evidence" value="ECO:0007669"/>
    <property type="project" value="InterPro"/>
</dbReference>
<dbReference type="AlphaFoldDB" id="A0A316F8B2"/>
<dbReference type="Gene3D" id="3.20.20.80">
    <property type="entry name" value="Glycosidases"/>
    <property type="match status" value="1"/>
</dbReference>
<dbReference type="PANTHER" id="PTHR34142:SF1">
    <property type="entry name" value="GLYCOSIDE HYDROLASE FAMILY 5 DOMAIN-CONTAINING PROTEIN"/>
    <property type="match status" value="1"/>
</dbReference>
<dbReference type="RefSeq" id="WP_109597281.1">
    <property type="nucleotide sequence ID" value="NZ_BONA01000063.1"/>
</dbReference>
<dbReference type="InterPro" id="IPR035992">
    <property type="entry name" value="Ricin_B-like_lectins"/>
</dbReference>
<protein>
    <submittedName>
        <fullName evidence="5">Cellulase (Glycosyl hydrolase family 5)</fullName>
    </submittedName>
</protein>
<dbReference type="Proteomes" id="UP000245697">
    <property type="component" value="Unassembled WGS sequence"/>
</dbReference>
<name>A0A316F8B2_9ACTN</name>
<dbReference type="Pfam" id="PF00652">
    <property type="entry name" value="Ricin_B_lectin"/>
    <property type="match status" value="1"/>
</dbReference>
<comment type="caution">
    <text evidence="5">The sequence shown here is derived from an EMBL/GenBank/DDBJ whole genome shotgun (WGS) entry which is preliminary data.</text>
</comment>
<reference evidence="5 6" key="1">
    <citation type="submission" date="2018-05" db="EMBL/GenBank/DDBJ databases">
        <title>Genomic Encyclopedia of Archaeal and Bacterial Type Strains, Phase II (KMG-II): from individual species to whole genera.</title>
        <authorList>
            <person name="Goeker M."/>
        </authorList>
    </citation>
    <scope>NUCLEOTIDE SEQUENCE [LARGE SCALE GENOMIC DNA]</scope>
    <source>
        <strain evidence="5 6">DSM 45184</strain>
    </source>
</reference>
<dbReference type="SUPFAM" id="SSF50370">
    <property type="entry name" value="Ricin B-like lectins"/>
    <property type="match status" value="1"/>
</dbReference>
<evidence type="ECO:0000256" key="1">
    <source>
        <dbReference type="ARBA" id="ARBA00022801"/>
    </source>
</evidence>
<organism evidence="5 6">
    <name type="scientific">Actinoplanes xinjiangensis</name>
    <dbReference type="NCBI Taxonomy" id="512350"/>
    <lineage>
        <taxon>Bacteria</taxon>
        <taxon>Bacillati</taxon>
        <taxon>Actinomycetota</taxon>
        <taxon>Actinomycetes</taxon>
        <taxon>Micromonosporales</taxon>
        <taxon>Micromonosporaceae</taxon>
        <taxon>Actinoplanes</taxon>
    </lineage>
</organism>
<dbReference type="OrthoDB" id="273314at2"/>
<dbReference type="SMART" id="SM00458">
    <property type="entry name" value="RICIN"/>
    <property type="match status" value="1"/>
</dbReference>
<comment type="similarity">
    <text evidence="3">Belongs to the glycosyl hydrolase 5 (cellulase A) family.</text>
</comment>
<dbReference type="InterPro" id="IPR000772">
    <property type="entry name" value="Ricin_B_lectin"/>
</dbReference>
<evidence type="ECO:0000256" key="3">
    <source>
        <dbReference type="RuleBase" id="RU361153"/>
    </source>
</evidence>